<dbReference type="EMBL" id="NKHD01000027">
    <property type="protein sequence ID" value="OXT06969.1"/>
    <property type="molecule type" value="Genomic_DNA"/>
</dbReference>
<keyword evidence="10 18" id="KW-0418">Kinase</keyword>
<dbReference type="FunFam" id="3.40.1190.20:FF:000003">
    <property type="entry name" value="Phosphomethylpyrimidine kinase ThiD"/>
    <property type="match status" value="1"/>
</dbReference>
<evidence type="ECO:0000256" key="10">
    <source>
        <dbReference type="ARBA" id="ARBA00022777"/>
    </source>
</evidence>
<evidence type="ECO:0000256" key="3">
    <source>
        <dbReference type="ARBA" id="ARBA00004769"/>
    </source>
</evidence>
<evidence type="ECO:0000256" key="9">
    <source>
        <dbReference type="ARBA" id="ARBA00022741"/>
    </source>
</evidence>
<organism evidence="18 20">
    <name type="scientific">Thermoanaerobacterium thermosaccharolyticum</name>
    <name type="common">Clostridium thermosaccharolyticum</name>
    <dbReference type="NCBI Taxonomy" id="1517"/>
    <lineage>
        <taxon>Bacteria</taxon>
        <taxon>Bacillati</taxon>
        <taxon>Bacillota</taxon>
        <taxon>Clostridia</taxon>
        <taxon>Thermoanaerobacterales</taxon>
        <taxon>Thermoanaerobacteraceae</taxon>
        <taxon>Thermoanaerobacterium</taxon>
    </lineage>
</organism>
<comment type="similarity">
    <text evidence="4">Belongs to the ThiD family.</text>
</comment>
<evidence type="ECO:0000256" key="4">
    <source>
        <dbReference type="ARBA" id="ARBA00009879"/>
    </source>
</evidence>
<evidence type="ECO:0000313" key="19">
    <source>
        <dbReference type="Proteomes" id="UP000214975"/>
    </source>
</evidence>
<comment type="catalytic activity">
    <reaction evidence="2">
        <text>4-amino-2-methyl-5-(phosphooxymethyl)pyrimidine + ATP = 4-amino-2-methyl-5-(diphosphooxymethyl)pyrimidine + ADP</text>
        <dbReference type="Rhea" id="RHEA:19893"/>
        <dbReference type="ChEBI" id="CHEBI:30616"/>
        <dbReference type="ChEBI" id="CHEBI:57841"/>
        <dbReference type="ChEBI" id="CHEBI:58354"/>
        <dbReference type="ChEBI" id="CHEBI:456216"/>
        <dbReference type="EC" id="2.7.4.7"/>
    </reaction>
</comment>
<evidence type="ECO:0000256" key="6">
    <source>
        <dbReference type="ARBA" id="ARBA00012963"/>
    </source>
</evidence>
<dbReference type="Proteomes" id="UP000215301">
    <property type="component" value="Unassembled WGS sequence"/>
</dbReference>
<keyword evidence="8" id="KW-0808">Transferase</keyword>
<dbReference type="InterPro" id="IPR029056">
    <property type="entry name" value="Ribokinase-like"/>
</dbReference>
<comment type="pathway">
    <text evidence="3">Cofactor biosynthesis; thiamine diphosphate biosynthesis; 4-amino-2-methyl-5-diphosphomethylpyrimidine from 5-amino-1-(5-phospho-D-ribosyl)imidazole: step 3/3.</text>
</comment>
<keyword evidence="12" id="KW-0784">Thiamine biosynthesis</keyword>
<evidence type="ECO:0000256" key="13">
    <source>
        <dbReference type="ARBA" id="ARBA00037917"/>
    </source>
</evidence>
<dbReference type="NCBIfam" id="TIGR00097">
    <property type="entry name" value="HMP-P_kinase"/>
    <property type="match status" value="1"/>
</dbReference>
<dbReference type="EMBL" id="CP016893">
    <property type="protein sequence ID" value="AST56473.1"/>
    <property type="molecule type" value="Genomic_DNA"/>
</dbReference>
<dbReference type="EC" id="2.7.4.7" evidence="6"/>
<evidence type="ECO:0000313" key="18">
    <source>
        <dbReference type="EMBL" id="OXT06969.1"/>
    </source>
</evidence>
<comment type="pathway">
    <text evidence="13">Cofactor biosynthesis; thiamine diphosphate biosynthesis; 4-amino-2-methyl-5-diphosphomethylpyrimidine from 5-amino-1-(5-phospho-D-ribosyl)imidazole: step 2/3.</text>
</comment>
<sequence length="269" mass="28835">MKKLLTIAGSDSIGGAGIEADLKTFCALGVYGMCVITAVTAQNTVGVFDVREMDADIIKKQIDCVFDDTEVDAVKIGMVSSQEIIDAIASSLKRWNPKNVVLDPVMISKSGYYLLKKDAIDALKTKLLPMADIITPNIPEACELTGMNIEGIEDMKEAAKKIVDMGVKAVVVKGGHSVENATDVFYDGNEFLSLPQERIDTKNTHGTGCTYSSAIASYLGRGLSLKDAVINAKSYITEAIKNSLEIGKGVGPVGHLVDLYMKAGIDYED</sequence>
<dbReference type="GO" id="GO:0005829">
    <property type="term" value="C:cytosol"/>
    <property type="evidence" value="ECO:0007669"/>
    <property type="project" value="TreeGrafter"/>
</dbReference>
<evidence type="ECO:0000256" key="11">
    <source>
        <dbReference type="ARBA" id="ARBA00022840"/>
    </source>
</evidence>
<reference evidence="17 19" key="1">
    <citation type="submission" date="2016-08" db="EMBL/GenBank/DDBJ databases">
        <title>A novel genetic cassette of butanologenic Thermoanaerobacterium thermosaccharolyticum that directly convert cellulose to butanol.</title>
        <authorList>
            <person name="Li T."/>
            <person name="He J."/>
        </authorList>
    </citation>
    <scope>NUCLEOTIDE SEQUENCE [LARGE SCALE GENOMIC DNA]</scope>
    <source>
        <strain evidence="17 19">TG57</strain>
    </source>
</reference>
<dbReference type="Pfam" id="PF08543">
    <property type="entry name" value="Phos_pyr_kin"/>
    <property type="match status" value="1"/>
</dbReference>
<feature type="domain" description="Pyridoxamine kinase/Phosphomethylpyrimidine kinase" evidence="16">
    <location>
        <begin position="11"/>
        <end position="253"/>
    </location>
</feature>
<evidence type="ECO:0000256" key="15">
    <source>
        <dbReference type="ARBA" id="ARBA00043176"/>
    </source>
</evidence>
<name>A0A231VFR5_THETR</name>
<evidence type="ECO:0000256" key="7">
    <source>
        <dbReference type="ARBA" id="ARBA00019161"/>
    </source>
</evidence>
<keyword evidence="11" id="KW-0067">ATP-binding</keyword>
<evidence type="ECO:0000256" key="2">
    <source>
        <dbReference type="ARBA" id="ARBA00000565"/>
    </source>
</evidence>
<dbReference type="GO" id="GO:0008902">
    <property type="term" value="F:hydroxymethylpyrimidine kinase activity"/>
    <property type="evidence" value="ECO:0007669"/>
    <property type="project" value="UniProtKB-EC"/>
</dbReference>
<dbReference type="CDD" id="cd01169">
    <property type="entry name" value="HMPP_kinase"/>
    <property type="match status" value="1"/>
</dbReference>
<gene>
    <name evidence="18" type="primary">thiD</name>
    <name evidence="18" type="ORF">CE561_09615</name>
    <name evidence="17" type="ORF">Thert_00247</name>
</gene>
<evidence type="ECO:0000313" key="17">
    <source>
        <dbReference type="EMBL" id="AST56473.1"/>
    </source>
</evidence>
<dbReference type="GO" id="GO:0008972">
    <property type="term" value="F:phosphomethylpyrimidine kinase activity"/>
    <property type="evidence" value="ECO:0007669"/>
    <property type="project" value="UniProtKB-EC"/>
</dbReference>
<evidence type="ECO:0000313" key="20">
    <source>
        <dbReference type="Proteomes" id="UP000215301"/>
    </source>
</evidence>
<dbReference type="GO" id="GO:0005524">
    <property type="term" value="F:ATP binding"/>
    <property type="evidence" value="ECO:0007669"/>
    <property type="project" value="UniProtKB-KW"/>
</dbReference>
<evidence type="ECO:0000256" key="1">
    <source>
        <dbReference type="ARBA" id="ARBA00000151"/>
    </source>
</evidence>
<proteinExistence type="inferred from homology"/>
<comment type="catalytic activity">
    <reaction evidence="1">
        <text>4-amino-5-hydroxymethyl-2-methylpyrimidine + ATP = 4-amino-2-methyl-5-(phosphooxymethyl)pyrimidine + ADP + H(+)</text>
        <dbReference type="Rhea" id="RHEA:23096"/>
        <dbReference type="ChEBI" id="CHEBI:15378"/>
        <dbReference type="ChEBI" id="CHEBI:16892"/>
        <dbReference type="ChEBI" id="CHEBI:30616"/>
        <dbReference type="ChEBI" id="CHEBI:58354"/>
        <dbReference type="ChEBI" id="CHEBI:456216"/>
        <dbReference type="EC" id="2.7.1.49"/>
    </reaction>
</comment>
<dbReference type="InterPro" id="IPR013749">
    <property type="entry name" value="PM/HMP-P_kinase-1"/>
</dbReference>
<dbReference type="RefSeq" id="WP_015311984.1">
    <property type="nucleotide sequence ID" value="NZ_CP016893.1"/>
</dbReference>
<evidence type="ECO:0000256" key="14">
    <source>
        <dbReference type="ARBA" id="ARBA00042102"/>
    </source>
</evidence>
<dbReference type="SUPFAM" id="SSF53613">
    <property type="entry name" value="Ribokinase-like"/>
    <property type="match status" value="1"/>
</dbReference>
<evidence type="ECO:0000256" key="5">
    <source>
        <dbReference type="ARBA" id="ARBA00012135"/>
    </source>
</evidence>
<accession>A0A231VFR5</accession>
<evidence type="ECO:0000259" key="16">
    <source>
        <dbReference type="Pfam" id="PF08543"/>
    </source>
</evidence>
<dbReference type="PANTHER" id="PTHR20858:SF17">
    <property type="entry name" value="HYDROXYMETHYLPYRIMIDINE_PHOSPHOMETHYLPYRIMIDINE KINASE THI20-RELATED"/>
    <property type="match status" value="1"/>
</dbReference>
<dbReference type="Gene3D" id="3.40.1190.20">
    <property type="match status" value="1"/>
</dbReference>
<dbReference type="PANTHER" id="PTHR20858">
    <property type="entry name" value="PHOSPHOMETHYLPYRIMIDINE KINASE"/>
    <property type="match status" value="1"/>
</dbReference>
<evidence type="ECO:0000256" key="12">
    <source>
        <dbReference type="ARBA" id="ARBA00022977"/>
    </source>
</evidence>
<dbReference type="AlphaFoldDB" id="A0A231VFR5"/>
<dbReference type="GO" id="GO:0009228">
    <property type="term" value="P:thiamine biosynthetic process"/>
    <property type="evidence" value="ECO:0007669"/>
    <property type="project" value="UniProtKB-KW"/>
</dbReference>
<protein>
    <recommendedName>
        <fullName evidence="7">Hydroxymethylpyrimidine/phosphomethylpyrimidine kinase</fullName>
        <ecNumber evidence="5">2.7.1.49</ecNumber>
        <ecNumber evidence="6">2.7.4.7</ecNumber>
    </recommendedName>
    <alternativeName>
        <fullName evidence="14">Hydroxymethylpyrimidine kinase</fullName>
    </alternativeName>
    <alternativeName>
        <fullName evidence="15">Hydroxymethylpyrimidine phosphate kinase</fullName>
    </alternativeName>
</protein>
<reference evidence="18 20" key="2">
    <citation type="submission" date="2017-06" db="EMBL/GenBank/DDBJ databases">
        <title>Isolation and characterization of a thermophilic and butanogenic Thermoanaerobacterium thermosaccharolyticum M5 capable of efficient degradation of hemicellulose.</title>
        <authorList>
            <person name="Xin F."/>
            <person name="Jiang Y."/>
        </authorList>
    </citation>
    <scope>NUCLEOTIDE SEQUENCE [LARGE SCALE GENOMIC DNA]</scope>
    <source>
        <strain evidence="18 20">M5</strain>
    </source>
</reference>
<dbReference type="Proteomes" id="UP000214975">
    <property type="component" value="Chromosome"/>
</dbReference>
<evidence type="ECO:0000256" key="8">
    <source>
        <dbReference type="ARBA" id="ARBA00022679"/>
    </source>
</evidence>
<keyword evidence="9" id="KW-0547">Nucleotide-binding</keyword>
<dbReference type="EC" id="2.7.1.49" evidence="5"/>
<dbReference type="InterPro" id="IPR004399">
    <property type="entry name" value="HMP/HMP-P_kinase_dom"/>
</dbReference>